<dbReference type="Gene3D" id="3.20.20.80">
    <property type="entry name" value="Glycosidases"/>
    <property type="match status" value="1"/>
</dbReference>
<dbReference type="InterPro" id="IPR044965">
    <property type="entry name" value="Glyco_hydro_17_plant"/>
</dbReference>
<dbReference type="InterPro" id="IPR000490">
    <property type="entry name" value="Glyco_hydro_17"/>
</dbReference>
<gene>
    <name evidence="6" type="ORF">RND81_12G179400</name>
</gene>
<accession>A0AAW1HC67</accession>
<keyword evidence="5" id="KW-0732">Signal</keyword>
<dbReference type="Pfam" id="PF00332">
    <property type="entry name" value="Glyco_hydro_17"/>
    <property type="match status" value="1"/>
</dbReference>
<keyword evidence="3" id="KW-0326">Glycosidase</keyword>
<sequence length="119" mass="13114">MELMKKPSFVTTLMFGSFLLSSLHLAEAQIGACYGRNGNNLPAEQDVVNLFRSKGIARMRLYDPDQKALPALRGTSIGLILDVPRNSLNCFPQLLRLPVVGCRPTSFPTLQMSTFGTLQ</sequence>
<protein>
    <recommendedName>
        <fullName evidence="8">Glucan endo-1,3-beta-D-glucosidase</fullName>
    </recommendedName>
</protein>
<dbReference type="GO" id="GO:0005975">
    <property type="term" value="P:carbohydrate metabolic process"/>
    <property type="evidence" value="ECO:0007669"/>
    <property type="project" value="InterPro"/>
</dbReference>
<comment type="caution">
    <text evidence="6">The sequence shown here is derived from an EMBL/GenBank/DDBJ whole genome shotgun (WGS) entry which is preliminary data.</text>
</comment>
<dbReference type="PANTHER" id="PTHR32227">
    <property type="entry name" value="GLUCAN ENDO-1,3-BETA-GLUCOSIDASE BG1-RELATED-RELATED"/>
    <property type="match status" value="1"/>
</dbReference>
<evidence type="ECO:0000313" key="7">
    <source>
        <dbReference type="Proteomes" id="UP001443914"/>
    </source>
</evidence>
<dbReference type="Proteomes" id="UP001443914">
    <property type="component" value="Unassembled WGS sequence"/>
</dbReference>
<keyword evidence="7" id="KW-1185">Reference proteome</keyword>
<comment type="similarity">
    <text evidence="1 4">Belongs to the glycosyl hydrolase 17 family.</text>
</comment>
<organism evidence="6 7">
    <name type="scientific">Saponaria officinalis</name>
    <name type="common">Common soapwort</name>
    <name type="synonym">Lychnis saponaria</name>
    <dbReference type="NCBI Taxonomy" id="3572"/>
    <lineage>
        <taxon>Eukaryota</taxon>
        <taxon>Viridiplantae</taxon>
        <taxon>Streptophyta</taxon>
        <taxon>Embryophyta</taxon>
        <taxon>Tracheophyta</taxon>
        <taxon>Spermatophyta</taxon>
        <taxon>Magnoliopsida</taxon>
        <taxon>eudicotyledons</taxon>
        <taxon>Gunneridae</taxon>
        <taxon>Pentapetalae</taxon>
        <taxon>Caryophyllales</taxon>
        <taxon>Caryophyllaceae</taxon>
        <taxon>Caryophylleae</taxon>
        <taxon>Saponaria</taxon>
    </lineage>
</organism>
<dbReference type="EMBL" id="JBDFQZ010000012">
    <property type="protein sequence ID" value="KAK9673623.1"/>
    <property type="molecule type" value="Genomic_DNA"/>
</dbReference>
<evidence type="ECO:0000256" key="4">
    <source>
        <dbReference type="RuleBase" id="RU004335"/>
    </source>
</evidence>
<evidence type="ECO:0000313" key="6">
    <source>
        <dbReference type="EMBL" id="KAK9673623.1"/>
    </source>
</evidence>
<evidence type="ECO:0000256" key="2">
    <source>
        <dbReference type="ARBA" id="ARBA00022801"/>
    </source>
</evidence>
<dbReference type="GO" id="GO:0004553">
    <property type="term" value="F:hydrolase activity, hydrolyzing O-glycosyl compounds"/>
    <property type="evidence" value="ECO:0007669"/>
    <property type="project" value="InterPro"/>
</dbReference>
<evidence type="ECO:0000256" key="1">
    <source>
        <dbReference type="ARBA" id="ARBA00008773"/>
    </source>
</evidence>
<dbReference type="InterPro" id="IPR017853">
    <property type="entry name" value="GH"/>
</dbReference>
<proteinExistence type="inferred from homology"/>
<keyword evidence="2" id="KW-0378">Hydrolase</keyword>
<evidence type="ECO:0000256" key="5">
    <source>
        <dbReference type="SAM" id="SignalP"/>
    </source>
</evidence>
<evidence type="ECO:0008006" key="8">
    <source>
        <dbReference type="Google" id="ProtNLM"/>
    </source>
</evidence>
<reference evidence="6" key="1">
    <citation type="submission" date="2024-03" db="EMBL/GenBank/DDBJ databases">
        <title>WGS assembly of Saponaria officinalis var. Norfolk2.</title>
        <authorList>
            <person name="Jenkins J."/>
            <person name="Shu S."/>
            <person name="Grimwood J."/>
            <person name="Barry K."/>
            <person name="Goodstein D."/>
            <person name="Schmutz J."/>
            <person name="Leebens-Mack J."/>
            <person name="Osbourn A."/>
        </authorList>
    </citation>
    <scope>NUCLEOTIDE SEQUENCE [LARGE SCALE GENOMIC DNA]</scope>
    <source>
        <strain evidence="6">JIC</strain>
    </source>
</reference>
<evidence type="ECO:0000256" key="3">
    <source>
        <dbReference type="ARBA" id="ARBA00023295"/>
    </source>
</evidence>
<dbReference type="AlphaFoldDB" id="A0AAW1HC67"/>
<feature type="chain" id="PRO_5043452486" description="Glucan endo-1,3-beta-D-glucosidase" evidence="5">
    <location>
        <begin position="29"/>
        <end position="119"/>
    </location>
</feature>
<name>A0AAW1HC67_SAPOF</name>
<dbReference type="SUPFAM" id="SSF51445">
    <property type="entry name" value="(Trans)glycosidases"/>
    <property type="match status" value="1"/>
</dbReference>
<feature type="signal peptide" evidence="5">
    <location>
        <begin position="1"/>
        <end position="28"/>
    </location>
</feature>